<feature type="domain" description="Saposin A-type" evidence="8">
    <location>
        <begin position="294"/>
        <end position="330"/>
    </location>
</feature>
<organism evidence="9">
    <name type="scientific">Phallusia mammillata</name>
    <dbReference type="NCBI Taxonomy" id="59560"/>
    <lineage>
        <taxon>Eukaryota</taxon>
        <taxon>Metazoa</taxon>
        <taxon>Chordata</taxon>
        <taxon>Tunicata</taxon>
        <taxon>Ascidiacea</taxon>
        <taxon>Phlebobranchia</taxon>
        <taxon>Ascidiidae</taxon>
        <taxon>Phallusia</taxon>
    </lineage>
</organism>
<dbReference type="PROSITE" id="PS50015">
    <property type="entry name" value="SAP_B"/>
    <property type="match status" value="4"/>
</dbReference>
<dbReference type="GO" id="GO:0016020">
    <property type="term" value="C:membrane"/>
    <property type="evidence" value="ECO:0007669"/>
    <property type="project" value="GOC"/>
</dbReference>
<feature type="domain" description="Saposin B-type" evidence="7">
    <location>
        <begin position="1"/>
        <end position="30"/>
    </location>
</feature>
<dbReference type="PROSITE" id="PS51110">
    <property type="entry name" value="SAP_A"/>
    <property type="match status" value="1"/>
</dbReference>
<dbReference type="Pfam" id="PF05184">
    <property type="entry name" value="SapB_1"/>
    <property type="match status" value="3"/>
</dbReference>
<feature type="domain" description="Saposin B-type" evidence="7">
    <location>
        <begin position="210"/>
        <end position="291"/>
    </location>
</feature>
<evidence type="ECO:0000313" key="9">
    <source>
        <dbReference type="EMBL" id="CAB3260858.1"/>
    </source>
</evidence>
<dbReference type="AlphaFoldDB" id="A0A6F9DGL1"/>
<keyword evidence="4" id="KW-0677">Repeat</keyword>
<gene>
    <name evidence="9" type="primary">LOC100176110-002</name>
</gene>
<comment type="subcellular location">
    <subcellularLocation>
        <location evidence="1">Secreted</location>
    </subcellularLocation>
</comment>
<dbReference type="SMART" id="SM00741">
    <property type="entry name" value="SapB"/>
    <property type="match status" value="3"/>
</dbReference>
<dbReference type="InterPro" id="IPR003119">
    <property type="entry name" value="SAP_A"/>
</dbReference>
<feature type="domain" description="Saposin B-type" evidence="7">
    <location>
        <begin position="119"/>
        <end position="200"/>
    </location>
</feature>
<evidence type="ECO:0000256" key="2">
    <source>
        <dbReference type="ARBA" id="ARBA00022525"/>
    </source>
</evidence>
<dbReference type="InterPro" id="IPR008139">
    <property type="entry name" value="SaposinB_dom"/>
</dbReference>
<dbReference type="InterPro" id="IPR008373">
    <property type="entry name" value="Saposin"/>
</dbReference>
<dbReference type="InterPro" id="IPR051428">
    <property type="entry name" value="Sphingo_Act-Surfact_Prot"/>
</dbReference>
<dbReference type="InterPro" id="IPR011001">
    <property type="entry name" value="Saposin-like"/>
</dbReference>
<dbReference type="SUPFAM" id="SSF47862">
    <property type="entry name" value="Saposin"/>
    <property type="match status" value="3"/>
</dbReference>
<evidence type="ECO:0000256" key="3">
    <source>
        <dbReference type="ARBA" id="ARBA00022729"/>
    </source>
</evidence>
<dbReference type="GO" id="GO:0005764">
    <property type="term" value="C:lysosome"/>
    <property type="evidence" value="ECO:0007669"/>
    <property type="project" value="InterPro"/>
</dbReference>
<evidence type="ECO:0000256" key="4">
    <source>
        <dbReference type="ARBA" id="ARBA00022737"/>
    </source>
</evidence>
<dbReference type="PANTHER" id="PTHR11480">
    <property type="entry name" value="SAPOSIN-RELATED"/>
    <property type="match status" value="1"/>
</dbReference>
<dbReference type="EMBL" id="LR786417">
    <property type="protein sequence ID" value="CAB3260858.1"/>
    <property type="molecule type" value="mRNA"/>
</dbReference>
<evidence type="ECO:0000256" key="6">
    <source>
        <dbReference type="ARBA" id="ARBA00023180"/>
    </source>
</evidence>
<dbReference type="PRINTS" id="PR01797">
    <property type="entry name" value="SAPOSIN"/>
</dbReference>
<dbReference type="GO" id="GO:0005576">
    <property type="term" value="C:extracellular region"/>
    <property type="evidence" value="ECO:0007669"/>
    <property type="project" value="UniProtKB-SubCell"/>
</dbReference>
<sequence>MYGTQIINMLVSKVSPDKICSGLGLCNNKMTMLGDTCELCNVIAQELEHLLESTSTEEEIISVVEKVCTIIPSQYESECDSLIEQYGSTIIELLVNLEPPEKLCALLGLCTGVKVAAKSDEFCVICQLVMGELDKLLNENSTENEIVAALEKVCSILPGELKEECDDFLKSIGPAILELLIKKLSPADVCPALNLCPKLMNKVKNDFVSAGELCDVCKIVITFVDQELSANATEAELEAELKKVCAQVPGELKDTCDDLVQQYTPDILKLLDNIFDPDYVCLHLKLCTSARPKVIVGANPCTYGPSYWCKNEQTARECHALKHCQQHIWE</sequence>
<keyword evidence="5" id="KW-1015">Disulfide bond</keyword>
<dbReference type="Pfam" id="PF03489">
    <property type="entry name" value="SapB_2"/>
    <property type="match status" value="4"/>
</dbReference>
<evidence type="ECO:0000256" key="5">
    <source>
        <dbReference type="ARBA" id="ARBA00023157"/>
    </source>
</evidence>
<dbReference type="PANTHER" id="PTHR11480:SF3">
    <property type="entry name" value="BCDNA.GH08312"/>
    <property type="match status" value="1"/>
</dbReference>
<evidence type="ECO:0000259" key="7">
    <source>
        <dbReference type="PROSITE" id="PS50015"/>
    </source>
</evidence>
<dbReference type="Gene3D" id="1.10.225.10">
    <property type="entry name" value="Saposin-like"/>
    <property type="match status" value="3"/>
</dbReference>
<name>A0A6F9DGL1_9ASCI</name>
<evidence type="ECO:0000259" key="8">
    <source>
        <dbReference type="PROSITE" id="PS51110"/>
    </source>
</evidence>
<proteinExistence type="evidence at transcript level"/>
<keyword evidence="3" id="KW-0732">Signal</keyword>
<feature type="domain" description="Saposin B-type" evidence="7">
    <location>
        <begin position="33"/>
        <end position="114"/>
    </location>
</feature>
<dbReference type="FunFam" id="1.10.225.10:FF:000002">
    <property type="entry name" value="prosaposin isoform X2"/>
    <property type="match status" value="3"/>
</dbReference>
<dbReference type="Pfam" id="PF02199">
    <property type="entry name" value="SapA"/>
    <property type="match status" value="1"/>
</dbReference>
<dbReference type="GO" id="GO:0006665">
    <property type="term" value="P:sphingolipid metabolic process"/>
    <property type="evidence" value="ECO:0007669"/>
    <property type="project" value="InterPro"/>
</dbReference>
<keyword evidence="2" id="KW-0964">Secreted</keyword>
<dbReference type="InterPro" id="IPR008138">
    <property type="entry name" value="SapB_2"/>
</dbReference>
<evidence type="ECO:0000256" key="1">
    <source>
        <dbReference type="ARBA" id="ARBA00004613"/>
    </source>
</evidence>
<dbReference type="SMART" id="SM00162">
    <property type="entry name" value="SAPA"/>
    <property type="match status" value="1"/>
</dbReference>
<protein>
    <submittedName>
        <fullName evidence="9">Uncharacterized protein LOC100176110</fullName>
    </submittedName>
</protein>
<keyword evidence="6" id="KW-0325">Glycoprotein</keyword>
<reference evidence="9" key="1">
    <citation type="submission" date="2020-04" db="EMBL/GenBank/DDBJ databases">
        <authorList>
            <person name="Neveu A P."/>
        </authorList>
    </citation>
    <scope>NUCLEOTIDE SEQUENCE</scope>
    <source>
        <tissue evidence="9">Whole embryo</tissue>
    </source>
</reference>
<dbReference type="InterPro" id="IPR007856">
    <property type="entry name" value="SapB_1"/>
</dbReference>
<accession>A0A6F9DGL1</accession>